<dbReference type="Proteomes" id="UP000558509">
    <property type="component" value="Unassembled WGS sequence"/>
</dbReference>
<keyword evidence="2" id="KW-0732">Signal</keyword>
<dbReference type="AlphaFoldDB" id="A0A7K7YDM8"/>
<dbReference type="PANTHER" id="PTHR12080:SF55">
    <property type="entry name" value="LYMPHOCYTE FUNCTION-ASSOCIATED ANTIGEN 3"/>
    <property type="match status" value="1"/>
</dbReference>
<reference evidence="6 7" key="1">
    <citation type="submission" date="2019-09" db="EMBL/GenBank/DDBJ databases">
        <title>Bird 10,000 Genomes (B10K) Project - Family phase.</title>
        <authorList>
            <person name="Zhang G."/>
        </authorList>
    </citation>
    <scope>NUCLEOTIDE SEQUENCE [LARGE SCALE GENOMIC DNA]</scope>
    <source>
        <strain evidence="6">B10K-DU-001-68</strain>
        <tissue evidence="6">Muscle</tissue>
    </source>
</reference>
<evidence type="ECO:0000256" key="4">
    <source>
        <dbReference type="ARBA" id="ARBA00023180"/>
    </source>
</evidence>
<dbReference type="InterPro" id="IPR015631">
    <property type="entry name" value="CD2/SLAM_rcpt"/>
</dbReference>
<feature type="region of interest" description="Disordered" evidence="5">
    <location>
        <begin position="106"/>
        <end position="159"/>
    </location>
</feature>
<evidence type="ECO:0000256" key="1">
    <source>
        <dbReference type="ARBA" id="ARBA00004370"/>
    </source>
</evidence>
<organism evidence="6 7">
    <name type="scientific">Thryothorus ludovicianus</name>
    <name type="common">Carolina wren</name>
    <name type="synonym">Sylvia ludoviciana</name>
    <dbReference type="NCBI Taxonomy" id="74200"/>
    <lineage>
        <taxon>Eukaryota</taxon>
        <taxon>Metazoa</taxon>
        <taxon>Chordata</taxon>
        <taxon>Craniata</taxon>
        <taxon>Vertebrata</taxon>
        <taxon>Euteleostomi</taxon>
        <taxon>Archelosauria</taxon>
        <taxon>Archosauria</taxon>
        <taxon>Dinosauria</taxon>
        <taxon>Saurischia</taxon>
        <taxon>Theropoda</taxon>
        <taxon>Coelurosauria</taxon>
        <taxon>Aves</taxon>
        <taxon>Neognathae</taxon>
        <taxon>Neoaves</taxon>
        <taxon>Telluraves</taxon>
        <taxon>Australaves</taxon>
        <taxon>Passeriformes</taxon>
        <taxon>Certhiidae</taxon>
        <taxon>Troglodytinae</taxon>
        <taxon>Thryothorus</taxon>
    </lineage>
</organism>
<feature type="non-terminal residue" evidence="6">
    <location>
        <position position="183"/>
    </location>
</feature>
<evidence type="ECO:0000313" key="6">
    <source>
        <dbReference type="EMBL" id="NXA75318.1"/>
    </source>
</evidence>
<keyword evidence="4" id="KW-0325">Glycoprotein</keyword>
<dbReference type="GO" id="GO:0016020">
    <property type="term" value="C:membrane"/>
    <property type="evidence" value="ECO:0007669"/>
    <property type="project" value="UniProtKB-SubCell"/>
</dbReference>
<evidence type="ECO:0000256" key="2">
    <source>
        <dbReference type="ARBA" id="ARBA00022729"/>
    </source>
</evidence>
<comment type="caution">
    <text evidence="6">The sequence shown here is derived from an EMBL/GenBank/DDBJ whole genome shotgun (WGS) entry which is preliminary data.</text>
</comment>
<sequence length="183" mass="18983">LEKSGRKKFLVKIHGGNFTQHDKERLRFHPRNFSLEILETSRADTGIYEFSVITSKEEEETFQIQLRVLEAVADPSILILGREWSGGRCSLALRCSAARGDEVSFTWGGADPSLGPGGDPGPDPGSGPGSGSGPGPGPDPPCSGTGPSLNLSFSGREPSPGCVCTARNAVSSGSAALEPAGCG</sequence>
<feature type="non-terminal residue" evidence="6">
    <location>
        <position position="1"/>
    </location>
</feature>
<dbReference type="SUPFAM" id="SSF48726">
    <property type="entry name" value="Immunoglobulin"/>
    <property type="match status" value="1"/>
</dbReference>
<name>A0A7K7YDM8_THRLU</name>
<keyword evidence="7" id="KW-1185">Reference proteome</keyword>
<gene>
    <name evidence="6" type="primary">Slamf1</name>
    <name evidence="6" type="ORF">THRLUD_R12970</name>
</gene>
<dbReference type="PANTHER" id="PTHR12080">
    <property type="entry name" value="SIGNALING LYMPHOCYTIC ACTIVATION MOLECULE"/>
    <property type="match status" value="1"/>
</dbReference>
<evidence type="ECO:0000256" key="5">
    <source>
        <dbReference type="SAM" id="MobiDB-lite"/>
    </source>
</evidence>
<evidence type="ECO:0000256" key="3">
    <source>
        <dbReference type="ARBA" id="ARBA00023136"/>
    </source>
</evidence>
<dbReference type="EMBL" id="VZTB01005337">
    <property type="protein sequence ID" value="NXA75318.1"/>
    <property type="molecule type" value="Genomic_DNA"/>
</dbReference>
<comment type="subcellular location">
    <subcellularLocation>
        <location evidence="1">Membrane</location>
    </subcellularLocation>
</comment>
<dbReference type="InterPro" id="IPR013783">
    <property type="entry name" value="Ig-like_fold"/>
</dbReference>
<evidence type="ECO:0000313" key="7">
    <source>
        <dbReference type="Proteomes" id="UP000558509"/>
    </source>
</evidence>
<protein>
    <submittedName>
        <fullName evidence="6">SLAF1 protein</fullName>
    </submittedName>
</protein>
<accession>A0A7K7YDM8</accession>
<keyword evidence="3" id="KW-0472">Membrane</keyword>
<dbReference type="Gene3D" id="2.60.40.10">
    <property type="entry name" value="Immunoglobulins"/>
    <property type="match status" value="2"/>
</dbReference>
<proteinExistence type="predicted"/>
<dbReference type="InterPro" id="IPR036179">
    <property type="entry name" value="Ig-like_dom_sf"/>
</dbReference>